<evidence type="ECO:0000259" key="9">
    <source>
        <dbReference type="Pfam" id="PF12804"/>
    </source>
</evidence>
<keyword evidence="2 8" id="KW-0808">Transferase</keyword>
<evidence type="ECO:0000256" key="2">
    <source>
        <dbReference type="ARBA" id="ARBA00022679"/>
    </source>
</evidence>
<comment type="cofactor">
    <cofactor evidence="8">
        <name>Mg(2+)</name>
        <dbReference type="ChEBI" id="CHEBI:18420"/>
    </cofactor>
</comment>
<keyword evidence="6 8" id="KW-0342">GTP-binding</keyword>
<dbReference type="NCBIfam" id="TIGR02665">
    <property type="entry name" value="molyb_mobA"/>
    <property type="match status" value="1"/>
</dbReference>
<feature type="binding site" evidence="8">
    <location>
        <position position="100"/>
    </location>
    <ligand>
        <name>Mg(2+)</name>
        <dbReference type="ChEBI" id="CHEBI:18420"/>
    </ligand>
</feature>
<dbReference type="HAMAP" id="MF_00316">
    <property type="entry name" value="MobA"/>
    <property type="match status" value="1"/>
</dbReference>
<sequence length="196" mass="21113">MIRCDTSALILAGGQGSRMGGIDKGLVRLVGKPLIEWVIEALRQQVGDVLISANRSVDQYATLGYPVLQDAMPGFPGPLAGVMAGLGGMTTDELLVVPCDVPLLPRDLVFRMRPLLTPQTDLVVAADPERIHPAIFLCRAQVKAALAAYLAQGGRSVRGWQATLNTVTCPFEDASAFSNLNNMADLERTEQQLRTR</sequence>
<keyword evidence="7 8" id="KW-0501">Molybdenum cofactor biosynthesis</keyword>
<dbReference type="GO" id="GO:0005525">
    <property type="term" value="F:GTP binding"/>
    <property type="evidence" value="ECO:0007669"/>
    <property type="project" value="UniProtKB-UniRule"/>
</dbReference>
<dbReference type="GO" id="GO:0046872">
    <property type="term" value="F:metal ion binding"/>
    <property type="evidence" value="ECO:0007669"/>
    <property type="project" value="UniProtKB-KW"/>
</dbReference>
<dbReference type="EMBL" id="JACHHY010000004">
    <property type="protein sequence ID" value="MBB5017531.1"/>
    <property type="molecule type" value="Genomic_DNA"/>
</dbReference>
<dbReference type="InterPro" id="IPR025877">
    <property type="entry name" value="MobA-like_NTP_Trfase"/>
</dbReference>
<feature type="binding site" evidence="8">
    <location>
        <position position="24"/>
    </location>
    <ligand>
        <name>GTP</name>
        <dbReference type="ChEBI" id="CHEBI:37565"/>
    </ligand>
</feature>
<protein>
    <recommendedName>
        <fullName evidence="8">Molybdenum cofactor guanylyltransferase</fullName>
        <shortName evidence="8">MoCo guanylyltransferase</shortName>
        <ecNumber evidence="8">2.7.7.77</ecNumber>
    </recommendedName>
    <alternativeName>
        <fullName evidence="8">GTP:molybdopterin guanylyltransferase</fullName>
    </alternativeName>
    <alternativeName>
        <fullName evidence="8">Mo-MPT guanylyltransferase</fullName>
    </alternativeName>
    <alternativeName>
        <fullName evidence="8">Molybdopterin guanylyltransferase</fullName>
    </alternativeName>
    <alternativeName>
        <fullName evidence="8">Molybdopterin-guanine dinucleotide synthase</fullName>
        <shortName evidence="8">MGD synthase</shortName>
    </alternativeName>
</protein>
<comment type="subunit">
    <text evidence="8">Monomer.</text>
</comment>
<proteinExistence type="inferred from homology"/>
<keyword evidence="3 8" id="KW-0479">Metal-binding</keyword>
<dbReference type="EC" id="2.7.7.77" evidence="8"/>
<name>A0A840MQK7_9PROT</name>
<feature type="domain" description="MobA-like NTP transferase" evidence="9">
    <location>
        <begin position="8"/>
        <end position="159"/>
    </location>
</feature>
<dbReference type="SUPFAM" id="SSF53448">
    <property type="entry name" value="Nucleotide-diphospho-sugar transferases"/>
    <property type="match status" value="1"/>
</dbReference>
<dbReference type="PANTHER" id="PTHR19136">
    <property type="entry name" value="MOLYBDENUM COFACTOR GUANYLYLTRANSFERASE"/>
    <property type="match status" value="1"/>
</dbReference>
<keyword evidence="1 8" id="KW-0963">Cytoplasm</keyword>
<feature type="binding site" evidence="8">
    <location>
        <position position="70"/>
    </location>
    <ligand>
        <name>GTP</name>
        <dbReference type="ChEBI" id="CHEBI:37565"/>
    </ligand>
</feature>
<dbReference type="Pfam" id="PF12804">
    <property type="entry name" value="NTP_transf_3"/>
    <property type="match status" value="1"/>
</dbReference>
<evidence type="ECO:0000256" key="3">
    <source>
        <dbReference type="ARBA" id="ARBA00022723"/>
    </source>
</evidence>
<keyword evidence="5 8" id="KW-0460">Magnesium</keyword>
<dbReference type="RefSeq" id="WP_184035505.1">
    <property type="nucleotide sequence ID" value="NZ_JACHHY010000004.1"/>
</dbReference>
<reference evidence="10 11" key="1">
    <citation type="submission" date="2020-08" db="EMBL/GenBank/DDBJ databases">
        <title>Genomic Encyclopedia of Type Strains, Phase IV (KMG-IV): sequencing the most valuable type-strain genomes for metagenomic binning, comparative biology and taxonomic classification.</title>
        <authorList>
            <person name="Goeker M."/>
        </authorList>
    </citation>
    <scope>NUCLEOTIDE SEQUENCE [LARGE SCALE GENOMIC DNA]</scope>
    <source>
        <strain evidence="10 11">DSM 27165</strain>
    </source>
</reference>
<feature type="binding site" evidence="8">
    <location>
        <position position="100"/>
    </location>
    <ligand>
        <name>GTP</name>
        <dbReference type="ChEBI" id="CHEBI:37565"/>
    </ligand>
</feature>
<evidence type="ECO:0000256" key="7">
    <source>
        <dbReference type="ARBA" id="ARBA00023150"/>
    </source>
</evidence>
<dbReference type="AlphaFoldDB" id="A0A840MQK7"/>
<dbReference type="GO" id="GO:1902758">
    <property type="term" value="P:bis(molybdopterin guanine dinucleotide)molybdenum biosynthetic process"/>
    <property type="evidence" value="ECO:0007669"/>
    <property type="project" value="TreeGrafter"/>
</dbReference>
<comment type="caution">
    <text evidence="10">The sequence shown here is derived from an EMBL/GenBank/DDBJ whole genome shotgun (WGS) entry which is preliminary data.</text>
</comment>
<keyword evidence="11" id="KW-1185">Reference proteome</keyword>
<comment type="catalytic activity">
    <reaction evidence="8">
        <text>Mo-molybdopterin + GTP + H(+) = Mo-molybdopterin guanine dinucleotide + diphosphate</text>
        <dbReference type="Rhea" id="RHEA:34243"/>
        <dbReference type="ChEBI" id="CHEBI:15378"/>
        <dbReference type="ChEBI" id="CHEBI:33019"/>
        <dbReference type="ChEBI" id="CHEBI:37565"/>
        <dbReference type="ChEBI" id="CHEBI:71302"/>
        <dbReference type="ChEBI" id="CHEBI:71310"/>
        <dbReference type="EC" id="2.7.7.77"/>
    </reaction>
</comment>
<dbReference type="Gene3D" id="3.90.550.10">
    <property type="entry name" value="Spore Coat Polysaccharide Biosynthesis Protein SpsA, Chain A"/>
    <property type="match status" value="1"/>
</dbReference>
<accession>A0A840MQK7</accession>
<gene>
    <name evidence="8" type="primary">mobA</name>
    <name evidence="10" type="ORF">HNQ59_000800</name>
</gene>
<evidence type="ECO:0000256" key="6">
    <source>
        <dbReference type="ARBA" id="ARBA00023134"/>
    </source>
</evidence>
<dbReference type="Proteomes" id="UP000575898">
    <property type="component" value="Unassembled WGS sequence"/>
</dbReference>
<keyword evidence="10" id="KW-0548">Nucleotidyltransferase</keyword>
<dbReference type="InterPro" id="IPR029044">
    <property type="entry name" value="Nucleotide-diphossugar_trans"/>
</dbReference>
<feature type="binding site" evidence="8">
    <location>
        <begin position="11"/>
        <end position="13"/>
    </location>
    <ligand>
        <name>GTP</name>
        <dbReference type="ChEBI" id="CHEBI:37565"/>
    </ligand>
</feature>
<organism evidence="10 11">
    <name type="scientific">Chitinivorax tropicus</name>
    <dbReference type="NCBI Taxonomy" id="714531"/>
    <lineage>
        <taxon>Bacteria</taxon>
        <taxon>Pseudomonadati</taxon>
        <taxon>Pseudomonadota</taxon>
        <taxon>Betaproteobacteria</taxon>
        <taxon>Chitinivorax</taxon>
    </lineage>
</organism>
<comment type="caution">
    <text evidence="8">Lacks conserved residue(s) required for the propagation of feature annotation.</text>
</comment>
<dbReference type="GO" id="GO:0005737">
    <property type="term" value="C:cytoplasm"/>
    <property type="evidence" value="ECO:0007669"/>
    <property type="project" value="UniProtKB-SubCell"/>
</dbReference>
<comment type="subcellular location">
    <subcellularLocation>
        <location evidence="8">Cytoplasm</location>
    </subcellularLocation>
</comment>
<evidence type="ECO:0000256" key="8">
    <source>
        <dbReference type="HAMAP-Rule" id="MF_00316"/>
    </source>
</evidence>
<comment type="similarity">
    <text evidence="8">Belongs to the MobA family.</text>
</comment>
<keyword evidence="4 8" id="KW-0547">Nucleotide-binding</keyword>
<evidence type="ECO:0000256" key="4">
    <source>
        <dbReference type="ARBA" id="ARBA00022741"/>
    </source>
</evidence>
<evidence type="ECO:0000256" key="1">
    <source>
        <dbReference type="ARBA" id="ARBA00022490"/>
    </source>
</evidence>
<dbReference type="GO" id="GO:0061603">
    <property type="term" value="F:molybdenum cofactor guanylyltransferase activity"/>
    <property type="evidence" value="ECO:0007669"/>
    <property type="project" value="UniProtKB-EC"/>
</dbReference>
<evidence type="ECO:0000313" key="11">
    <source>
        <dbReference type="Proteomes" id="UP000575898"/>
    </source>
</evidence>
<dbReference type="InterPro" id="IPR013482">
    <property type="entry name" value="Molybde_CF_guanTrfase"/>
</dbReference>
<comment type="function">
    <text evidence="8">Transfers a GMP moiety from GTP to Mo-molybdopterin (Mo-MPT) cofactor (Moco or molybdenum cofactor) to form Mo-molybdopterin guanine dinucleotide (Mo-MGD) cofactor.</text>
</comment>
<dbReference type="CDD" id="cd02503">
    <property type="entry name" value="MobA"/>
    <property type="match status" value="1"/>
</dbReference>
<dbReference type="PANTHER" id="PTHR19136:SF81">
    <property type="entry name" value="MOLYBDENUM COFACTOR GUANYLYLTRANSFERASE"/>
    <property type="match status" value="1"/>
</dbReference>
<evidence type="ECO:0000313" key="10">
    <source>
        <dbReference type="EMBL" id="MBB5017531.1"/>
    </source>
</evidence>
<comment type="domain">
    <text evidence="8">The N-terminal domain determines nucleotide recognition and specific binding, while the C-terminal domain determines the specific binding to the target protein.</text>
</comment>
<evidence type="ECO:0000256" key="5">
    <source>
        <dbReference type="ARBA" id="ARBA00022842"/>
    </source>
</evidence>